<dbReference type="InterPro" id="IPR007712">
    <property type="entry name" value="RelE/ParE_toxin"/>
</dbReference>
<dbReference type="Gene3D" id="3.30.2310.20">
    <property type="entry name" value="RelE-like"/>
    <property type="match status" value="1"/>
</dbReference>
<protein>
    <submittedName>
        <fullName evidence="2">Type II toxin-antitoxin system RelE/ParE family toxin</fullName>
    </submittedName>
</protein>
<gene>
    <name evidence="2" type="ORF">FOC40_07615</name>
</gene>
<evidence type="ECO:0000313" key="3">
    <source>
        <dbReference type="Proteomes" id="UP000424490"/>
    </source>
</evidence>
<keyword evidence="1" id="KW-1277">Toxin-antitoxin system</keyword>
<evidence type="ECO:0000313" key="2">
    <source>
        <dbReference type="EMBL" id="QGS11281.1"/>
    </source>
</evidence>
<dbReference type="InterPro" id="IPR035093">
    <property type="entry name" value="RelE/ParE_toxin_dom_sf"/>
</dbReference>
<accession>A0A857A7H1</accession>
<reference evidence="2 3" key="1">
    <citation type="submission" date="2019-11" db="EMBL/GenBank/DDBJ databases">
        <title>FDA dAtabase for Regulatory Grade micrObial Sequences (FDA-ARGOS): Supporting development and validation of Infectious Disease Dx tests.</title>
        <authorList>
            <person name="Stonesifer R."/>
            <person name="Tallon L."/>
            <person name="Sadzewicz L."/>
            <person name="Vavikolanu K."/>
            <person name="Mehta A."/>
            <person name="Aluvathingal J."/>
            <person name="Nadendla S."/>
            <person name="Myers T."/>
            <person name="Yan Y."/>
            <person name="Sichtig H."/>
        </authorList>
    </citation>
    <scope>NUCLEOTIDE SEQUENCE [LARGE SCALE GENOMIC DNA]</scope>
    <source>
        <strain evidence="2 3">FDAARGOS_732</strain>
    </source>
</reference>
<sequence>MNRQRSRLILSSTARKQFRELRRSIASVSGSEVTARNYMSALTDYIEQLPDFPLRGQAFSLHHPGMRIIGFRKTLLIAFLVTDDGVVILSVLSTRQSRLTLEEALTQALESFQR</sequence>
<organism evidence="2 3">
    <name type="scientific">Schaalia odontolytica</name>
    <dbReference type="NCBI Taxonomy" id="1660"/>
    <lineage>
        <taxon>Bacteria</taxon>
        <taxon>Bacillati</taxon>
        <taxon>Actinomycetota</taxon>
        <taxon>Actinomycetes</taxon>
        <taxon>Actinomycetales</taxon>
        <taxon>Actinomycetaceae</taxon>
        <taxon>Schaalia</taxon>
    </lineage>
</organism>
<dbReference type="Pfam" id="PF05016">
    <property type="entry name" value="ParE_toxin"/>
    <property type="match status" value="1"/>
</dbReference>
<evidence type="ECO:0000256" key="1">
    <source>
        <dbReference type="ARBA" id="ARBA00022649"/>
    </source>
</evidence>
<dbReference type="Proteomes" id="UP000424490">
    <property type="component" value="Chromosome"/>
</dbReference>
<name>A0A857A7H1_9ACTO</name>
<dbReference type="AlphaFoldDB" id="A0A857A7H1"/>
<proteinExistence type="predicted"/>
<dbReference type="EMBL" id="CP046315">
    <property type="protein sequence ID" value="QGS11281.1"/>
    <property type="molecule type" value="Genomic_DNA"/>
</dbReference>